<organism evidence="1 2">
    <name type="scientific">Elysia marginata</name>
    <dbReference type="NCBI Taxonomy" id="1093978"/>
    <lineage>
        <taxon>Eukaryota</taxon>
        <taxon>Metazoa</taxon>
        <taxon>Spiralia</taxon>
        <taxon>Lophotrochozoa</taxon>
        <taxon>Mollusca</taxon>
        <taxon>Gastropoda</taxon>
        <taxon>Heterobranchia</taxon>
        <taxon>Euthyneura</taxon>
        <taxon>Panpulmonata</taxon>
        <taxon>Sacoglossa</taxon>
        <taxon>Placobranchoidea</taxon>
        <taxon>Plakobranchidae</taxon>
        <taxon>Elysia</taxon>
    </lineage>
</organism>
<keyword evidence="2" id="KW-1185">Reference proteome</keyword>
<dbReference type="AlphaFoldDB" id="A0AAV4EXW2"/>
<gene>
    <name evidence="1" type="ORF">ElyMa_005543800</name>
</gene>
<keyword evidence="1" id="KW-0695">RNA-directed DNA polymerase</keyword>
<accession>A0AAV4EXW2</accession>
<dbReference type="Proteomes" id="UP000762676">
    <property type="component" value="Unassembled WGS sequence"/>
</dbReference>
<protein>
    <submittedName>
        <fullName evidence="1">RNA-directed DNA polymerase from mobile element jockey-like</fullName>
    </submittedName>
</protein>
<reference evidence="1 2" key="1">
    <citation type="journal article" date="2021" name="Elife">
        <title>Chloroplast acquisition without the gene transfer in kleptoplastic sea slugs, Plakobranchus ocellatus.</title>
        <authorList>
            <person name="Maeda T."/>
            <person name="Takahashi S."/>
            <person name="Yoshida T."/>
            <person name="Shimamura S."/>
            <person name="Takaki Y."/>
            <person name="Nagai Y."/>
            <person name="Toyoda A."/>
            <person name="Suzuki Y."/>
            <person name="Arimoto A."/>
            <person name="Ishii H."/>
            <person name="Satoh N."/>
            <person name="Nishiyama T."/>
            <person name="Hasebe M."/>
            <person name="Maruyama T."/>
            <person name="Minagawa J."/>
            <person name="Obokata J."/>
            <person name="Shigenobu S."/>
        </authorList>
    </citation>
    <scope>NUCLEOTIDE SEQUENCE [LARGE SCALE GENOMIC DNA]</scope>
</reference>
<name>A0AAV4EXW2_9GAST</name>
<proteinExistence type="predicted"/>
<dbReference type="EMBL" id="BMAT01011062">
    <property type="protein sequence ID" value="GFR65894.1"/>
    <property type="molecule type" value="Genomic_DNA"/>
</dbReference>
<dbReference type="GO" id="GO:0003964">
    <property type="term" value="F:RNA-directed DNA polymerase activity"/>
    <property type="evidence" value="ECO:0007669"/>
    <property type="project" value="UniProtKB-KW"/>
</dbReference>
<sequence>MRKKIAKRNCILRNLAITTRGASQSVLRTSTLALCYSAAEYCAPVWTTSLNTKLVDVKLRESIRTIGGCLKSTPIQWLPSIISITPPHIRREDATRKIILKNRGHGRQHTP</sequence>
<keyword evidence="1" id="KW-0808">Transferase</keyword>
<evidence type="ECO:0000313" key="1">
    <source>
        <dbReference type="EMBL" id="GFR65894.1"/>
    </source>
</evidence>
<keyword evidence="1" id="KW-0548">Nucleotidyltransferase</keyword>
<evidence type="ECO:0000313" key="2">
    <source>
        <dbReference type="Proteomes" id="UP000762676"/>
    </source>
</evidence>
<comment type="caution">
    <text evidence="1">The sequence shown here is derived from an EMBL/GenBank/DDBJ whole genome shotgun (WGS) entry which is preliminary data.</text>
</comment>